<sequence>MVLHHTRPNLCQKFCTANMAHFWPKGMWLSSSPDLNPLDFAVWDELERKTNKTPHPNVNALKGTIRTEWDNMAVEFLINSCRLSSTLWKLSVKLKEATLSESAHKGPAYKFC</sequence>
<name>A0A7T8KF42_CALRO</name>
<evidence type="ECO:0000313" key="1">
    <source>
        <dbReference type="EMBL" id="QQP54749.1"/>
    </source>
</evidence>
<evidence type="ECO:0000313" key="2">
    <source>
        <dbReference type="Proteomes" id="UP000595437"/>
    </source>
</evidence>
<keyword evidence="2" id="KW-1185">Reference proteome</keyword>
<proteinExistence type="predicted"/>
<accession>A0A7T8KF42</accession>
<dbReference type="AlphaFoldDB" id="A0A7T8KF42"/>
<dbReference type="GO" id="GO:0003676">
    <property type="term" value="F:nucleic acid binding"/>
    <property type="evidence" value="ECO:0007669"/>
    <property type="project" value="InterPro"/>
</dbReference>
<dbReference type="EMBL" id="CP045894">
    <property type="protein sequence ID" value="QQP54749.1"/>
    <property type="molecule type" value="Genomic_DNA"/>
</dbReference>
<protein>
    <recommendedName>
        <fullName evidence="3">Transposable element Tc1 transposase</fullName>
    </recommendedName>
</protein>
<dbReference type="Gene3D" id="3.30.420.10">
    <property type="entry name" value="Ribonuclease H-like superfamily/Ribonuclease H"/>
    <property type="match status" value="1"/>
</dbReference>
<dbReference type="Proteomes" id="UP000595437">
    <property type="component" value="Chromosome 5"/>
</dbReference>
<reference evidence="2" key="1">
    <citation type="submission" date="2021-01" db="EMBL/GenBank/DDBJ databases">
        <title>Caligus Genome Assembly.</title>
        <authorList>
            <person name="Gallardo-Escarate C."/>
        </authorList>
    </citation>
    <scope>NUCLEOTIDE SEQUENCE [LARGE SCALE GENOMIC DNA]</scope>
</reference>
<dbReference type="InterPro" id="IPR036397">
    <property type="entry name" value="RNaseH_sf"/>
</dbReference>
<evidence type="ECO:0008006" key="3">
    <source>
        <dbReference type="Google" id="ProtNLM"/>
    </source>
</evidence>
<organism evidence="1 2">
    <name type="scientific">Caligus rogercresseyi</name>
    <name type="common">Sea louse</name>
    <dbReference type="NCBI Taxonomy" id="217165"/>
    <lineage>
        <taxon>Eukaryota</taxon>
        <taxon>Metazoa</taxon>
        <taxon>Ecdysozoa</taxon>
        <taxon>Arthropoda</taxon>
        <taxon>Crustacea</taxon>
        <taxon>Multicrustacea</taxon>
        <taxon>Hexanauplia</taxon>
        <taxon>Copepoda</taxon>
        <taxon>Siphonostomatoida</taxon>
        <taxon>Caligidae</taxon>
        <taxon>Caligus</taxon>
    </lineage>
</organism>
<gene>
    <name evidence="1" type="ORF">FKW44_007679</name>
</gene>